<keyword evidence="4" id="KW-1185">Reference proteome</keyword>
<evidence type="ECO:0000256" key="1">
    <source>
        <dbReference type="ARBA" id="ARBA00008812"/>
    </source>
</evidence>
<evidence type="ECO:0000313" key="3">
    <source>
        <dbReference type="EMBL" id="SFP78216.1"/>
    </source>
</evidence>
<feature type="domain" description="Lipid/polyisoprenoid-binding YceI-like" evidence="2">
    <location>
        <begin position="102"/>
        <end position="270"/>
    </location>
</feature>
<dbReference type="InterPro" id="IPR007372">
    <property type="entry name" value="Lipid/polyisoprenoid-bd_YceI"/>
</dbReference>
<dbReference type="RefSeq" id="WP_208325902.1">
    <property type="nucleotide sequence ID" value="NZ_FOWW01000003.1"/>
</dbReference>
<dbReference type="PANTHER" id="PTHR34406">
    <property type="entry name" value="PROTEIN YCEI"/>
    <property type="match status" value="1"/>
</dbReference>
<dbReference type="Gene3D" id="2.40.128.110">
    <property type="entry name" value="Lipid/polyisoprenoid-binding, YceI-like"/>
    <property type="match status" value="1"/>
</dbReference>
<dbReference type="PANTHER" id="PTHR34406:SF1">
    <property type="entry name" value="PROTEIN YCEI"/>
    <property type="match status" value="1"/>
</dbReference>
<dbReference type="Proteomes" id="UP000198727">
    <property type="component" value="Unassembled WGS sequence"/>
</dbReference>
<dbReference type="Pfam" id="PF04264">
    <property type="entry name" value="YceI"/>
    <property type="match status" value="1"/>
</dbReference>
<dbReference type="SUPFAM" id="SSF49464">
    <property type="entry name" value="Carboxypeptidase regulatory domain-like"/>
    <property type="match status" value="1"/>
</dbReference>
<dbReference type="SMART" id="SM00867">
    <property type="entry name" value="YceI"/>
    <property type="match status" value="1"/>
</dbReference>
<dbReference type="STRING" id="587909.SAMN05421810_103397"/>
<dbReference type="InterPro" id="IPR036761">
    <property type="entry name" value="TTHA0802/YceI-like_sf"/>
</dbReference>
<dbReference type="InterPro" id="IPR008969">
    <property type="entry name" value="CarboxyPept-like_regulatory"/>
</dbReference>
<gene>
    <name evidence="3" type="ORF">SAMN05421810_103397</name>
</gene>
<evidence type="ECO:0000259" key="2">
    <source>
        <dbReference type="SMART" id="SM00867"/>
    </source>
</evidence>
<organism evidence="3 4">
    <name type="scientific">Amycolatopsis arida</name>
    <dbReference type="NCBI Taxonomy" id="587909"/>
    <lineage>
        <taxon>Bacteria</taxon>
        <taxon>Bacillati</taxon>
        <taxon>Actinomycetota</taxon>
        <taxon>Actinomycetes</taxon>
        <taxon>Pseudonocardiales</taxon>
        <taxon>Pseudonocardiaceae</taxon>
        <taxon>Amycolatopsis</taxon>
    </lineage>
</organism>
<proteinExistence type="inferred from homology"/>
<name>A0A1I5T6V8_9PSEU</name>
<dbReference type="AlphaFoldDB" id="A0A1I5T6V8"/>
<accession>A0A1I5T6V8</accession>
<dbReference type="EMBL" id="FOWW01000003">
    <property type="protein sequence ID" value="SFP78216.1"/>
    <property type="molecule type" value="Genomic_DNA"/>
</dbReference>
<comment type="similarity">
    <text evidence="1">Belongs to the UPF0312 family.</text>
</comment>
<dbReference type="SUPFAM" id="SSF101874">
    <property type="entry name" value="YceI-like"/>
    <property type="match status" value="1"/>
</dbReference>
<reference evidence="4" key="1">
    <citation type="submission" date="2016-10" db="EMBL/GenBank/DDBJ databases">
        <authorList>
            <person name="Varghese N."/>
            <person name="Submissions S."/>
        </authorList>
    </citation>
    <scope>NUCLEOTIDE SEQUENCE [LARGE SCALE GENOMIC DNA]</scope>
    <source>
        <strain evidence="4">CGMCC 4.5579</strain>
    </source>
</reference>
<protein>
    <submittedName>
        <fullName evidence="3">Polyisoprenoid-binding protein YceI</fullName>
    </submittedName>
</protein>
<evidence type="ECO:0000313" key="4">
    <source>
        <dbReference type="Proteomes" id="UP000198727"/>
    </source>
</evidence>
<sequence length="280" mass="29108">MSEEGLGGRIRSTDGFPVGHAVLTVTDPAGKQVARVPADAAGVVAGQPGTSLPPGAYTAVVTAPGYLPVARTALIRADGGGSLGDVVLEPAAGALPLPPAGPWVIDPAHSSVVTTARHLGISSIKARFTGVSGRIEVARPPERSSVLATIEAATIDTGVAMRDDHLRSSDFLDVAAYPWIEFASTGLRREGTDTWTLSGELTLHGQRRHVELDLRYGGVGPDPWGGVRAAFSAETLLHRQDFAINYNAMVRAGVAAVGTTVRVELDIQAVRGEHLPEPPG</sequence>